<dbReference type="InterPro" id="IPR010982">
    <property type="entry name" value="Lambda_DNA-bd_dom_sf"/>
</dbReference>
<accession>A0A4Y1ZJT9</accession>
<dbReference type="PROSITE" id="PS50943">
    <property type="entry name" value="HTH_CROC1"/>
    <property type="match status" value="1"/>
</dbReference>
<name>A0A4Y1ZJT9_9BACL</name>
<dbReference type="RefSeq" id="WP_262393512.1">
    <property type="nucleotide sequence ID" value="NZ_BEXB01000058.1"/>
</dbReference>
<evidence type="ECO:0000313" key="3">
    <source>
        <dbReference type="Proteomes" id="UP000319716"/>
    </source>
</evidence>
<dbReference type="Proteomes" id="UP000319716">
    <property type="component" value="Unassembled WGS sequence"/>
</dbReference>
<reference evidence="2 3" key="1">
    <citation type="submission" date="2017-11" db="EMBL/GenBank/DDBJ databases">
        <title>Draft Genome Sequence of Sporolactobacillus inulinus NBRC 111894 Isolated from Koso, a Japanese Sugar-Vegetable Fermented Beverage.</title>
        <authorList>
            <person name="Chiou T.Y."/>
            <person name="Oshima K."/>
            <person name="Suda W."/>
            <person name="Hattori M."/>
            <person name="Takahashi T."/>
        </authorList>
    </citation>
    <scope>NUCLEOTIDE SEQUENCE [LARGE SCALE GENOMIC DNA]</scope>
    <source>
        <strain evidence="2 3">NBRC111894</strain>
    </source>
</reference>
<organism evidence="2 3">
    <name type="scientific">Sporolactobacillus inulinus</name>
    <dbReference type="NCBI Taxonomy" id="2078"/>
    <lineage>
        <taxon>Bacteria</taxon>
        <taxon>Bacillati</taxon>
        <taxon>Bacillota</taxon>
        <taxon>Bacilli</taxon>
        <taxon>Bacillales</taxon>
        <taxon>Sporolactobacillaceae</taxon>
        <taxon>Sporolactobacillus</taxon>
    </lineage>
</organism>
<proteinExistence type="predicted"/>
<gene>
    <name evidence="2" type="ORF">NBRC111894_4272</name>
</gene>
<feature type="domain" description="HTH cro/C1-type" evidence="1">
    <location>
        <begin position="17"/>
        <end position="72"/>
    </location>
</feature>
<dbReference type="SUPFAM" id="SSF47413">
    <property type="entry name" value="lambda repressor-like DNA-binding domains"/>
    <property type="match status" value="1"/>
</dbReference>
<dbReference type="GO" id="GO:0003677">
    <property type="term" value="F:DNA binding"/>
    <property type="evidence" value="ECO:0007669"/>
    <property type="project" value="InterPro"/>
</dbReference>
<dbReference type="AlphaFoldDB" id="A0A4Y1ZJT9"/>
<dbReference type="Pfam" id="PF13560">
    <property type="entry name" value="HTH_31"/>
    <property type="match status" value="1"/>
</dbReference>
<evidence type="ECO:0000313" key="2">
    <source>
        <dbReference type="EMBL" id="GAY78718.1"/>
    </source>
</evidence>
<dbReference type="Gene3D" id="1.10.260.40">
    <property type="entry name" value="lambda repressor-like DNA-binding domains"/>
    <property type="match status" value="1"/>
</dbReference>
<dbReference type="CDD" id="cd00093">
    <property type="entry name" value="HTH_XRE"/>
    <property type="match status" value="1"/>
</dbReference>
<dbReference type="EMBL" id="BEXB01000058">
    <property type="protein sequence ID" value="GAY78718.1"/>
    <property type="molecule type" value="Genomic_DNA"/>
</dbReference>
<evidence type="ECO:0000259" key="1">
    <source>
        <dbReference type="PROSITE" id="PS50943"/>
    </source>
</evidence>
<sequence>MTDRNYYYEEIDFARLIKTERKRRGLSLSKMAESVLVSASYISLIETGKRQTPSFVIASRIINFFGLNQNELSMYVKNQRNNS</sequence>
<dbReference type="InterPro" id="IPR001387">
    <property type="entry name" value="Cro/C1-type_HTH"/>
</dbReference>
<dbReference type="SMART" id="SM00530">
    <property type="entry name" value="HTH_XRE"/>
    <property type="match status" value="1"/>
</dbReference>
<protein>
    <recommendedName>
        <fullName evidence="1">HTH cro/C1-type domain-containing protein</fullName>
    </recommendedName>
</protein>
<comment type="caution">
    <text evidence="2">The sequence shown here is derived from an EMBL/GenBank/DDBJ whole genome shotgun (WGS) entry which is preliminary data.</text>
</comment>